<keyword evidence="1" id="KW-0472">Membrane</keyword>
<evidence type="ECO:0000313" key="3">
    <source>
        <dbReference type="Proteomes" id="UP001165083"/>
    </source>
</evidence>
<reference evidence="2" key="1">
    <citation type="submission" date="2023-04" db="EMBL/GenBank/DDBJ databases">
        <title>Phytophthora lilii NBRC 32176.</title>
        <authorList>
            <person name="Ichikawa N."/>
            <person name="Sato H."/>
            <person name="Tonouchi N."/>
        </authorList>
    </citation>
    <scope>NUCLEOTIDE SEQUENCE</scope>
    <source>
        <strain evidence="2">NBRC 32176</strain>
    </source>
</reference>
<organism evidence="2 3">
    <name type="scientific">Phytophthora lilii</name>
    <dbReference type="NCBI Taxonomy" id="2077276"/>
    <lineage>
        <taxon>Eukaryota</taxon>
        <taxon>Sar</taxon>
        <taxon>Stramenopiles</taxon>
        <taxon>Oomycota</taxon>
        <taxon>Peronosporomycetes</taxon>
        <taxon>Peronosporales</taxon>
        <taxon>Peronosporaceae</taxon>
        <taxon>Phytophthora</taxon>
    </lineage>
</organism>
<feature type="transmembrane region" description="Helical" evidence="1">
    <location>
        <begin position="212"/>
        <end position="233"/>
    </location>
</feature>
<proteinExistence type="predicted"/>
<feature type="transmembrane region" description="Helical" evidence="1">
    <location>
        <begin position="6"/>
        <end position="29"/>
    </location>
</feature>
<gene>
    <name evidence="2" type="ORF">Plil01_000108100</name>
</gene>
<evidence type="ECO:0000256" key="1">
    <source>
        <dbReference type="SAM" id="Phobius"/>
    </source>
</evidence>
<keyword evidence="3" id="KW-1185">Reference proteome</keyword>
<keyword evidence="1" id="KW-0812">Transmembrane</keyword>
<sequence>MFVYPVYLYGSAHVGAMGQTFYIVLLPIIKITARNWMSHFLDKNYDITPQLSFFILDIFHALCVSGTMQNSNSITTTLLFITLDAALAWISLSDQLHLVPLRRKIPTGHPMKYATFLKLAQQIIKEDDVAPQLLSLRTYSFGLTLLNQQACHTWSESSANPSAEIVGISVTQILPLPTLTSVEPLARPATDSFESILSERERRCLVQQTARVLLTSEFIMLVLYTKFIVPFIFGKSIMLDWNSLSIHFYVSVPP</sequence>
<protein>
    <submittedName>
        <fullName evidence="2">Unnamed protein product</fullName>
    </submittedName>
</protein>
<comment type="caution">
    <text evidence="2">The sequence shown here is derived from an EMBL/GenBank/DDBJ whole genome shotgun (WGS) entry which is preliminary data.</text>
</comment>
<evidence type="ECO:0000313" key="2">
    <source>
        <dbReference type="EMBL" id="GMF10252.1"/>
    </source>
</evidence>
<dbReference type="EMBL" id="BSXW01000035">
    <property type="protein sequence ID" value="GMF10252.1"/>
    <property type="molecule type" value="Genomic_DNA"/>
</dbReference>
<name>A0A9W6TCP2_9STRA</name>
<keyword evidence="1" id="KW-1133">Transmembrane helix</keyword>
<dbReference type="AlphaFoldDB" id="A0A9W6TCP2"/>
<dbReference type="Proteomes" id="UP001165083">
    <property type="component" value="Unassembled WGS sequence"/>
</dbReference>
<accession>A0A9W6TCP2</accession>
<feature type="transmembrane region" description="Helical" evidence="1">
    <location>
        <begin position="74"/>
        <end position="92"/>
    </location>
</feature>